<gene>
    <name evidence="2" type="ORF">NDU88_001706</name>
</gene>
<evidence type="ECO:0000313" key="2">
    <source>
        <dbReference type="EMBL" id="KAJ1148882.1"/>
    </source>
</evidence>
<dbReference type="AlphaFoldDB" id="A0AAV7RAP3"/>
<evidence type="ECO:0000256" key="1">
    <source>
        <dbReference type="SAM" id="MobiDB-lite"/>
    </source>
</evidence>
<accession>A0AAV7RAP3</accession>
<proteinExistence type="predicted"/>
<dbReference type="EMBL" id="JANPWB010000009">
    <property type="protein sequence ID" value="KAJ1148882.1"/>
    <property type="molecule type" value="Genomic_DNA"/>
</dbReference>
<organism evidence="2 3">
    <name type="scientific">Pleurodeles waltl</name>
    <name type="common">Iberian ribbed newt</name>
    <dbReference type="NCBI Taxonomy" id="8319"/>
    <lineage>
        <taxon>Eukaryota</taxon>
        <taxon>Metazoa</taxon>
        <taxon>Chordata</taxon>
        <taxon>Craniata</taxon>
        <taxon>Vertebrata</taxon>
        <taxon>Euteleostomi</taxon>
        <taxon>Amphibia</taxon>
        <taxon>Batrachia</taxon>
        <taxon>Caudata</taxon>
        <taxon>Salamandroidea</taxon>
        <taxon>Salamandridae</taxon>
        <taxon>Pleurodelinae</taxon>
        <taxon>Pleurodeles</taxon>
    </lineage>
</organism>
<protein>
    <submittedName>
        <fullName evidence="2">Uncharacterized protein</fullName>
    </submittedName>
</protein>
<reference evidence="2" key="1">
    <citation type="journal article" date="2022" name="bioRxiv">
        <title>Sequencing and chromosome-scale assembly of the giantPleurodeles waltlgenome.</title>
        <authorList>
            <person name="Brown T."/>
            <person name="Elewa A."/>
            <person name="Iarovenko S."/>
            <person name="Subramanian E."/>
            <person name="Araus A.J."/>
            <person name="Petzold A."/>
            <person name="Susuki M."/>
            <person name="Suzuki K.-i.T."/>
            <person name="Hayashi T."/>
            <person name="Toyoda A."/>
            <person name="Oliveira C."/>
            <person name="Osipova E."/>
            <person name="Leigh N.D."/>
            <person name="Simon A."/>
            <person name="Yun M.H."/>
        </authorList>
    </citation>
    <scope>NUCLEOTIDE SEQUENCE</scope>
    <source>
        <strain evidence="2">20211129_DDA</strain>
        <tissue evidence="2">Liver</tissue>
    </source>
</reference>
<name>A0AAV7RAP3_PLEWA</name>
<dbReference type="Proteomes" id="UP001066276">
    <property type="component" value="Chromosome 5"/>
</dbReference>
<feature type="region of interest" description="Disordered" evidence="1">
    <location>
        <begin position="1"/>
        <end position="148"/>
    </location>
</feature>
<sequence>MARVLALISPHLTSPVLRGREESKRCGVRVVTLPSNEGQRVADLNPGLSPVEAPTAQPVQKSEGKSGLSKTAKRNLKQKEKRKQHRDKGDPNDADELGQALGRTSLKADVSVRQSGVDGDAKSQQSVAEENAKPALAQPTPTADPAAV</sequence>
<evidence type="ECO:0000313" key="3">
    <source>
        <dbReference type="Proteomes" id="UP001066276"/>
    </source>
</evidence>
<feature type="compositionally biased region" description="Basic residues" evidence="1">
    <location>
        <begin position="71"/>
        <end position="86"/>
    </location>
</feature>
<comment type="caution">
    <text evidence="2">The sequence shown here is derived from an EMBL/GenBank/DDBJ whole genome shotgun (WGS) entry which is preliminary data.</text>
</comment>
<keyword evidence="3" id="KW-1185">Reference proteome</keyword>